<dbReference type="GO" id="GO:0010181">
    <property type="term" value="F:FMN binding"/>
    <property type="evidence" value="ECO:0007669"/>
    <property type="project" value="TreeGrafter"/>
</dbReference>
<dbReference type="AlphaFoldDB" id="A0A0C1EMA7"/>
<dbReference type="PANTHER" id="PTHR30543">
    <property type="entry name" value="CHROMATE REDUCTASE"/>
    <property type="match status" value="1"/>
</dbReference>
<dbReference type="Proteomes" id="UP000031307">
    <property type="component" value="Unassembled WGS sequence"/>
</dbReference>
<feature type="signal peptide" evidence="1">
    <location>
        <begin position="1"/>
        <end position="22"/>
    </location>
</feature>
<dbReference type="Pfam" id="PF03358">
    <property type="entry name" value="FMN_red"/>
    <property type="match status" value="1"/>
</dbReference>
<reference evidence="3 4" key="1">
    <citation type="journal article" date="2014" name="Mol. Biol. Evol.">
        <title>Massive expansion of Ubiquitination-related gene families within the Chlamydiae.</title>
        <authorList>
            <person name="Domman D."/>
            <person name="Collingro A."/>
            <person name="Lagkouvardos I."/>
            <person name="Gehre L."/>
            <person name="Weinmaier T."/>
            <person name="Rattei T."/>
            <person name="Subtil A."/>
            <person name="Horn M."/>
        </authorList>
    </citation>
    <scope>NUCLEOTIDE SEQUENCE [LARGE SCALE GENOMIC DNA]</scope>
    <source>
        <strain evidence="3 4">OEW1</strain>
    </source>
</reference>
<protein>
    <submittedName>
        <fullName evidence="3">NADPH:quinone oxidoreductase</fullName>
        <ecNumber evidence="3">1.6.5.2</ecNumber>
    </submittedName>
</protein>
<gene>
    <name evidence="3" type="primary">nqr</name>
    <name evidence="3" type="ORF">DB43_GF00510</name>
</gene>
<comment type="caution">
    <text evidence="3">The sequence shown here is derived from an EMBL/GenBank/DDBJ whole genome shotgun (WGS) entry which is preliminary data.</text>
</comment>
<dbReference type="InterPro" id="IPR029039">
    <property type="entry name" value="Flavoprotein-like_sf"/>
</dbReference>
<keyword evidence="1" id="KW-0732">Signal</keyword>
<proteinExistence type="predicted"/>
<sequence>MGVFMWKLVLALSLFTSSMLSAETKVLAFSGSTRTDSINKKLVTEAGNLAKQLGATVTFIDLKDYPMPFYDGDIEKEQGMPNDAKRLRQLLIQNQVIFIASPEYNGSLSAVLKNALDWASRSEDGGSSRDAFKGKKFVLMSASPGQGGGTRGLAHLRSIIEGIGGTVISQQFVVPNAFEAFDSQGKLKNPQAGSELKQIVQQAIQ</sequence>
<dbReference type="PANTHER" id="PTHR30543:SF21">
    <property type="entry name" value="NAD(P)H-DEPENDENT FMN REDUCTASE LOT6"/>
    <property type="match status" value="1"/>
</dbReference>
<dbReference type="GO" id="GO:0003955">
    <property type="term" value="F:NAD(P)H dehydrogenase (quinone) activity"/>
    <property type="evidence" value="ECO:0007669"/>
    <property type="project" value="UniProtKB-EC"/>
</dbReference>
<accession>A0A0C1EMA7</accession>
<dbReference type="GO" id="GO:0005829">
    <property type="term" value="C:cytosol"/>
    <property type="evidence" value="ECO:0007669"/>
    <property type="project" value="TreeGrafter"/>
</dbReference>
<dbReference type="EMBL" id="JSAM01000075">
    <property type="protein sequence ID" value="KIA77509.1"/>
    <property type="molecule type" value="Genomic_DNA"/>
</dbReference>
<dbReference type="EC" id="1.6.5.2" evidence="3"/>
<dbReference type="InterPro" id="IPR050712">
    <property type="entry name" value="NAD(P)H-dep_reductase"/>
</dbReference>
<feature type="domain" description="NADPH-dependent FMN reductase-like" evidence="2">
    <location>
        <begin position="24"/>
        <end position="178"/>
    </location>
</feature>
<evidence type="ECO:0000259" key="2">
    <source>
        <dbReference type="Pfam" id="PF03358"/>
    </source>
</evidence>
<keyword evidence="3" id="KW-0560">Oxidoreductase</keyword>
<name>A0A0C1EMA7_9BACT</name>
<dbReference type="Gene3D" id="3.40.50.360">
    <property type="match status" value="1"/>
</dbReference>
<dbReference type="SUPFAM" id="SSF52218">
    <property type="entry name" value="Flavoproteins"/>
    <property type="match status" value="1"/>
</dbReference>
<feature type="chain" id="PRO_5002131695" evidence="1">
    <location>
        <begin position="23"/>
        <end position="205"/>
    </location>
</feature>
<dbReference type="PATRIC" id="fig|83552.4.peg.1373"/>
<evidence type="ECO:0000256" key="1">
    <source>
        <dbReference type="SAM" id="SignalP"/>
    </source>
</evidence>
<dbReference type="InterPro" id="IPR005025">
    <property type="entry name" value="FMN_Rdtase-like_dom"/>
</dbReference>
<evidence type="ECO:0000313" key="3">
    <source>
        <dbReference type="EMBL" id="KIA77509.1"/>
    </source>
</evidence>
<evidence type="ECO:0000313" key="4">
    <source>
        <dbReference type="Proteomes" id="UP000031307"/>
    </source>
</evidence>
<organism evidence="3 4">
    <name type="scientific">Parachlamydia acanthamoebae</name>
    <dbReference type="NCBI Taxonomy" id="83552"/>
    <lineage>
        <taxon>Bacteria</taxon>
        <taxon>Pseudomonadati</taxon>
        <taxon>Chlamydiota</taxon>
        <taxon>Chlamydiia</taxon>
        <taxon>Parachlamydiales</taxon>
        <taxon>Parachlamydiaceae</taxon>
        <taxon>Parachlamydia</taxon>
    </lineage>
</organism>